<name>A0A180GTL6_PUCT1</name>
<dbReference type="Proteomes" id="UP000005240">
    <property type="component" value="Unassembled WGS sequence"/>
</dbReference>
<dbReference type="AlphaFoldDB" id="A0A180GTL6"/>
<keyword evidence="4" id="KW-1185">Reference proteome</keyword>
<feature type="compositionally biased region" description="Polar residues" evidence="1">
    <location>
        <begin position="79"/>
        <end position="93"/>
    </location>
</feature>
<evidence type="ECO:0000313" key="3">
    <source>
        <dbReference type="EnsemblFungi" id="PTTG_02161-t43_1-p1"/>
    </source>
</evidence>
<dbReference type="EnsemblFungi" id="PTTG_02161-t43_1">
    <property type="protein sequence ID" value="PTTG_02161-t43_1-p1"/>
    <property type="gene ID" value="PTTG_02161"/>
</dbReference>
<protein>
    <submittedName>
        <fullName evidence="2 3">Uncharacterized protein</fullName>
    </submittedName>
</protein>
<dbReference type="EMBL" id="ADAS02000022">
    <property type="protein sequence ID" value="OAV96147.1"/>
    <property type="molecule type" value="Genomic_DNA"/>
</dbReference>
<feature type="region of interest" description="Disordered" evidence="1">
    <location>
        <begin position="1"/>
        <end position="93"/>
    </location>
</feature>
<evidence type="ECO:0000313" key="2">
    <source>
        <dbReference type="EMBL" id="OAV96147.1"/>
    </source>
</evidence>
<reference evidence="3" key="4">
    <citation type="submission" date="2025-05" db="UniProtKB">
        <authorList>
            <consortium name="EnsemblFungi"/>
        </authorList>
    </citation>
    <scope>IDENTIFICATION</scope>
    <source>
        <strain evidence="3">isolate 1-1 / race 1 (BBBD)</strain>
    </source>
</reference>
<feature type="compositionally biased region" description="Polar residues" evidence="1">
    <location>
        <begin position="35"/>
        <end position="53"/>
    </location>
</feature>
<gene>
    <name evidence="2" type="ORF">PTTG_02161</name>
</gene>
<accession>A0A180GTL6</accession>
<reference evidence="2" key="2">
    <citation type="submission" date="2016-05" db="EMBL/GenBank/DDBJ databases">
        <title>Comparative analysis highlights variable genome content of wheat rusts and divergence of the mating loci.</title>
        <authorList>
            <person name="Cuomo C.A."/>
            <person name="Bakkeren G."/>
            <person name="Szabo L."/>
            <person name="Khalil H."/>
            <person name="Joly D."/>
            <person name="Goldberg J."/>
            <person name="Young S."/>
            <person name="Zeng Q."/>
            <person name="Fellers J."/>
        </authorList>
    </citation>
    <scope>NUCLEOTIDE SEQUENCE [LARGE SCALE GENOMIC DNA]</scope>
    <source>
        <strain evidence="2">1-1 BBBD Race 1</strain>
    </source>
</reference>
<dbReference type="VEuPathDB" id="FungiDB:PTTG_02161"/>
<proteinExistence type="predicted"/>
<organism evidence="2">
    <name type="scientific">Puccinia triticina (isolate 1-1 / race 1 (BBBD))</name>
    <name type="common">Brown leaf rust fungus</name>
    <dbReference type="NCBI Taxonomy" id="630390"/>
    <lineage>
        <taxon>Eukaryota</taxon>
        <taxon>Fungi</taxon>
        <taxon>Dikarya</taxon>
        <taxon>Basidiomycota</taxon>
        <taxon>Pucciniomycotina</taxon>
        <taxon>Pucciniomycetes</taxon>
        <taxon>Pucciniales</taxon>
        <taxon>Pucciniaceae</taxon>
        <taxon>Puccinia</taxon>
    </lineage>
</organism>
<reference evidence="3 4" key="3">
    <citation type="journal article" date="2017" name="G3 (Bethesda)">
        <title>Comparative analysis highlights variable genome content of wheat rusts and divergence of the mating loci.</title>
        <authorList>
            <person name="Cuomo C.A."/>
            <person name="Bakkeren G."/>
            <person name="Khalil H.B."/>
            <person name="Panwar V."/>
            <person name="Joly D."/>
            <person name="Linning R."/>
            <person name="Sakthikumar S."/>
            <person name="Song X."/>
            <person name="Adiconis X."/>
            <person name="Fan L."/>
            <person name="Goldberg J.M."/>
            <person name="Levin J.Z."/>
            <person name="Young S."/>
            <person name="Zeng Q."/>
            <person name="Anikster Y."/>
            <person name="Bruce M."/>
            <person name="Wang M."/>
            <person name="Yin C."/>
            <person name="McCallum B."/>
            <person name="Szabo L.J."/>
            <person name="Hulbert S."/>
            <person name="Chen X."/>
            <person name="Fellers J.P."/>
        </authorList>
    </citation>
    <scope>NUCLEOTIDE SEQUENCE</scope>
    <source>
        <strain evidence="3">isolate 1-1 / race 1 (BBBD)</strain>
        <strain evidence="4">Isolate 1-1 / race 1 (BBBD)</strain>
    </source>
</reference>
<sequence length="392" mass="43440">MIDDNPVSPSDNADVIARLTHSQAADASAKANPIPQASSEKSFNPQPNATAKPTGNKKAKSAKPTAKNAPATGNPATLEATNKETGNPETNQLSKNIGAKHVIDVDSIPGQVKQPTQTSDAPEKAKDKLVAIMLEAALKAGRDGDQVKSDIEPATIPITLVPVATNLAPSGQPIKRTLSTNPFLTLNGEQENTTVGGVNFNWGHTNSHEDVGFTPYFERNLLELKGPLPLMIFNKAWQDAALQYHVEKRPKNDNNSTERGMRYTGYPYPSEWLMSYSDWSLNYSEFLITMRDIYRYETLGQWIVLHKMNADKILRKDGFMVGLRYDIWIRANAFAHRVVKNGVSLFLDISVFRQEVYNTAYGESRRCENESWLFGEKCPLAASFKNIDVRAV</sequence>
<reference evidence="2" key="1">
    <citation type="submission" date="2009-11" db="EMBL/GenBank/DDBJ databases">
        <authorList>
            <consortium name="The Broad Institute Genome Sequencing Platform"/>
            <person name="Ward D."/>
            <person name="Feldgarden M."/>
            <person name="Earl A."/>
            <person name="Young S.K."/>
            <person name="Zeng Q."/>
            <person name="Koehrsen M."/>
            <person name="Alvarado L."/>
            <person name="Berlin A."/>
            <person name="Bochicchio J."/>
            <person name="Borenstein D."/>
            <person name="Chapman S.B."/>
            <person name="Chen Z."/>
            <person name="Engels R."/>
            <person name="Freedman E."/>
            <person name="Gellesch M."/>
            <person name="Goldberg J."/>
            <person name="Griggs A."/>
            <person name="Gujja S."/>
            <person name="Heilman E."/>
            <person name="Heiman D."/>
            <person name="Hepburn T."/>
            <person name="Howarth C."/>
            <person name="Jen D."/>
            <person name="Larson L."/>
            <person name="Lewis B."/>
            <person name="Mehta T."/>
            <person name="Park D."/>
            <person name="Pearson M."/>
            <person name="Roberts A."/>
            <person name="Saif S."/>
            <person name="Shea T."/>
            <person name="Shenoy N."/>
            <person name="Sisk P."/>
            <person name="Stolte C."/>
            <person name="Sykes S."/>
            <person name="Thomson T."/>
            <person name="Walk T."/>
            <person name="White J."/>
            <person name="Yandava C."/>
            <person name="Izard J."/>
            <person name="Baranova O.V."/>
            <person name="Blanton J.M."/>
            <person name="Tanner A.C."/>
            <person name="Dewhirst F.E."/>
            <person name="Haas B."/>
            <person name="Nusbaum C."/>
            <person name="Birren B."/>
        </authorList>
    </citation>
    <scope>NUCLEOTIDE SEQUENCE [LARGE SCALE GENOMIC DNA]</scope>
    <source>
        <strain evidence="2">1-1 BBBD Race 1</strain>
    </source>
</reference>
<evidence type="ECO:0000313" key="4">
    <source>
        <dbReference type="Proteomes" id="UP000005240"/>
    </source>
</evidence>
<evidence type="ECO:0000256" key="1">
    <source>
        <dbReference type="SAM" id="MobiDB-lite"/>
    </source>
</evidence>